<feature type="compositionally biased region" description="Basic and acidic residues" evidence="1">
    <location>
        <begin position="90"/>
        <end position="99"/>
    </location>
</feature>
<name>A0A8K0DUH3_9ROSA</name>
<accession>A0A8K0DUH3</accession>
<evidence type="ECO:0000313" key="2">
    <source>
        <dbReference type="EMBL" id="KAF3435001.1"/>
    </source>
</evidence>
<evidence type="ECO:0000313" key="3">
    <source>
        <dbReference type="Proteomes" id="UP000796880"/>
    </source>
</evidence>
<reference evidence="2" key="1">
    <citation type="submission" date="2020-03" db="EMBL/GenBank/DDBJ databases">
        <title>A high-quality chromosome-level genome assembly of a woody plant with both climbing and erect habits, Rhamnella rubrinervis.</title>
        <authorList>
            <person name="Lu Z."/>
            <person name="Yang Y."/>
            <person name="Zhu X."/>
            <person name="Sun Y."/>
        </authorList>
    </citation>
    <scope>NUCLEOTIDE SEQUENCE</scope>
    <source>
        <strain evidence="2">BYM</strain>
        <tissue evidence="2">Leaf</tissue>
    </source>
</reference>
<sequence>MGSCVSMLNKAKKSKGSNTQFPPKPLSYEEVVLEQNEEENRNKGYVAIPMEEKLPETNDEINESQGENSASDDNNGVVDGDQVGKSVDSVAHDDEVEKSIEEEEEEKEVVVEARVNYGITATTTT</sequence>
<gene>
    <name evidence="2" type="ORF">FNV43_RR22088</name>
</gene>
<evidence type="ECO:0000256" key="1">
    <source>
        <dbReference type="SAM" id="MobiDB-lite"/>
    </source>
</evidence>
<feature type="region of interest" description="Disordered" evidence="1">
    <location>
        <begin position="1"/>
        <end position="111"/>
    </location>
</feature>
<protein>
    <submittedName>
        <fullName evidence="2">Uncharacterized protein</fullName>
    </submittedName>
</protein>
<dbReference type="EMBL" id="VOIH02000010">
    <property type="protein sequence ID" value="KAF3435001.1"/>
    <property type="molecule type" value="Genomic_DNA"/>
</dbReference>
<comment type="caution">
    <text evidence="2">The sequence shown here is derived from an EMBL/GenBank/DDBJ whole genome shotgun (WGS) entry which is preliminary data.</text>
</comment>
<keyword evidence="3" id="KW-1185">Reference proteome</keyword>
<dbReference type="AlphaFoldDB" id="A0A8K0DUH3"/>
<dbReference type="Proteomes" id="UP000796880">
    <property type="component" value="Unassembled WGS sequence"/>
</dbReference>
<organism evidence="2 3">
    <name type="scientific">Rhamnella rubrinervis</name>
    <dbReference type="NCBI Taxonomy" id="2594499"/>
    <lineage>
        <taxon>Eukaryota</taxon>
        <taxon>Viridiplantae</taxon>
        <taxon>Streptophyta</taxon>
        <taxon>Embryophyta</taxon>
        <taxon>Tracheophyta</taxon>
        <taxon>Spermatophyta</taxon>
        <taxon>Magnoliopsida</taxon>
        <taxon>eudicotyledons</taxon>
        <taxon>Gunneridae</taxon>
        <taxon>Pentapetalae</taxon>
        <taxon>rosids</taxon>
        <taxon>fabids</taxon>
        <taxon>Rosales</taxon>
        <taxon>Rhamnaceae</taxon>
        <taxon>rhamnoid group</taxon>
        <taxon>Rhamneae</taxon>
        <taxon>Rhamnella</taxon>
    </lineage>
</organism>
<feature type="compositionally biased region" description="Low complexity" evidence="1">
    <location>
        <begin position="72"/>
        <end position="81"/>
    </location>
</feature>
<proteinExistence type="predicted"/>